<dbReference type="AlphaFoldDB" id="A0A9P9DYP2"/>
<name>A0A9P9DYP2_9PLEO</name>
<evidence type="ECO:0008006" key="3">
    <source>
        <dbReference type="Google" id="ProtNLM"/>
    </source>
</evidence>
<evidence type="ECO:0000313" key="1">
    <source>
        <dbReference type="EMBL" id="KAH7128200.1"/>
    </source>
</evidence>
<keyword evidence="2" id="KW-1185">Reference proteome</keyword>
<evidence type="ECO:0000313" key="2">
    <source>
        <dbReference type="Proteomes" id="UP000700596"/>
    </source>
</evidence>
<proteinExistence type="predicted"/>
<protein>
    <recommendedName>
        <fullName evidence="3">BTB domain-containing protein</fullName>
    </recommendedName>
</protein>
<dbReference type="OrthoDB" id="5326346at2759"/>
<sequence>MARVNHDIDTKADTVIILRNANASFAPWSFAEVGRDAVAIVDNFAIDESAVNESAVNEPTSGIADQEAHIQVTHAANCSSETNPTDHCTEGDEIWYYVSRQHLTSASPTFERMFSGMNWKECTRNEDDGLYHVPAEDWDSEALLYVLQVLHLRNRQVPRTVSLEMLAKITVIIDFYECAEALELFTERWVEHLQAISPAPSIFCRDLMLWMCIAWVLRLSKTFVQTTTIAIRHDGQDLPTLGLPIMICVERIEESRRQAMGTIFSQLQVLLQEFRSPLYQCPRGDSFECGSILYGALTKEMELQGLLPIPIAPYSGLSFSELYTKMQRIRSPRWCRPDKHKRGPHPCDLGAKVMEIVEPVTLLPNGLELKDFEFH</sequence>
<accession>A0A9P9DYP2</accession>
<comment type="caution">
    <text evidence="1">The sequence shown here is derived from an EMBL/GenBank/DDBJ whole genome shotgun (WGS) entry which is preliminary data.</text>
</comment>
<dbReference type="Proteomes" id="UP000700596">
    <property type="component" value="Unassembled WGS sequence"/>
</dbReference>
<reference evidence="1" key="1">
    <citation type="journal article" date="2021" name="Nat. Commun.">
        <title>Genetic determinants of endophytism in the Arabidopsis root mycobiome.</title>
        <authorList>
            <person name="Mesny F."/>
            <person name="Miyauchi S."/>
            <person name="Thiergart T."/>
            <person name="Pickel B."/>
            <person name="Atanasova L."/>
            <person name="Karlsson M."/>
            <person name="Huettel B."/>
            <person name="Barry K.W."/>
            <person name="Haridas S."/>
            <person name="Chen C."/>
            <person name="Bauer D."/>
            <person name="Andreopoulos W."/>
            <person name="Pangilinan J."/>
            <person name="LaButti K."/>
            <person name="Riley R."/>
            <person name="Lipzen A."/>
            <person name="Clum A."/>
            <person name="Drula E."/>
            <person name="Henrissat B."/>
            <person name="Kohler A."/>
            <person name="Grigoriev I.V."/>
            <person name="Martin F.M."/>
            <person name="Hacquard S."/>
        </authorList>
    </citation>
    <scope>NUCLEOTIDE SEQUENCE</scope>
    <source>
        <strain evidence="1">MPI-CAGE-CH-0243</strain>
    </source>
</reference>
<gene>
    <name evidence="1" type="ORF">B0J11DRAFT_524372</name>
</gene>
<organism evidence="1 2">
    <name type="scientific">Dendryphion nanum</name>
    <dbReference type="NCBI Taxonomy" id="256645"/>
    <lineage>
        <taxon>Eukaryota</taxon>
        <taxon>Fungi</taxon>
        <taxon>Dikarya</taxon>
        <taxon>Ascomycota</taxon>
        <taxon>Pezizomycotina</taxon>
        <taxon>Dothideomycetes</taxon>
        <taxon>Pleosporomycetidae</taxon>
        <taxon>Pleosporales</taxon>
        <taxon>Torulaceae</taxon>
        <taxon>Dendryphion</taxon>
    </lineage>
</organism>
<dbReference type="InterPro" id="IPR011333">
    <property type="entry name" value="SKP1/BTB/POZ_sf"/>
</dbReference>
<dbReference type="Gene3D" id="3.30.710.10">
    <property type="entry name" value="Potassium Channel Kv1.1, Chain A"/>
    <property type="match status" value="1"/>
</dbReference>
<dbReference type="EMBL" id="JAGMWT010000005">
    <property type="protein sequence ID" value="KAH7128200.1"/>
    <property type="molecule type" value="Genomic_DNA"/>
</dbReference>